<name>A0AAV5SZC2_9BILA</name>
<keyword evidence="1" id="KW-0067">ATP-binding</keyword>
<dbReference type="AlphaFoldDB" id="A0AAV5SZC2"/>
<feature type="non-terminal residue" evidence="2">
    <location>
        <position position="1"/>
    </location>
</feature>
<evidence type="ECO:0008006" key="4">
    <source>
        <dbReference type="Google" id="ProtNLM"/>
    </source>
</evidence>
<accession>A0AAV5SZC2</accession>
<protein>
    <recommendedName>
        <fullName evidence="4">Protein kinase</fullName>
    </recommendedName>
</protein>
<dbReference type="Proteomes" id="UP001432027">
    <property type="component" value="Unassembled WGS sequence"/>
</dbReference>
<evidence type="ECO:0000256" key="1">
    <source>
        <dbReference type="PROSITE-ProRule" id="PRU10141"/>
    </source>
</evidence>
<keyword evidence="3" id="KW-1185">Reference proteome</keyword>
<dbReference type="EMBL" id="BTSX01000002">
    <property type="protein sequence ID" value="GMS85644.1"/>
    <property type="molecule type" value="Genomic_DNA"/>
</dbReference>
<dbReference type="GO" id="GO:0005524">
    <property type="term" value="F:ATP binding"/>
    <property type="evidence" value="ECO:0007669"/>
    <property type="project" value="UniProtKB-UniRule"/>
</dbReference>
<proteinExistence type="predicted"/>
<keyword evidence="1" id="KW-0547">Nucleotide-binding</keyword>
<dbReference type="PROSITE" id="PS00107">
    <property type="entry name" value="PROTEIN_KINASE_ATP"/>
    <property type="match status" value="1"/>
</dbReference>
<dbReference type="Gene3D" id="3.30.200.20">
    <property type="entry name" value="Phosphorylase Kinase, domain 1"/>
    <property type="match status" value="1"/>
</dbReference>
<dbReference type="SUPFAM" id="SSF56112">
    <property type="entry name" value="Protein kinase-like (PK-like)"/>
    <property type="match status" value="1"/>
</dbReference>
<feature type="non-terminal residue" evidence="2">
    <location>
        <position position="85"/>
    </location>
</feature>
<reference evidence="2" key="1">
    <citation type="submission" date="2023-10" db="EMBL/GenBank/DDBJ databases">
        <title>Genome assembly of Pristionchus species.</title>
        <authorList>
            <person name="Yoshida K."/>
            <person name="Sommer R.J."/>
        </authorList>
    </citation>
    <scope>NUCLEOTIDE SEQUENCE</scope>
    <source>
        <strain evidence="2">RS0144</strain>
    </source>
</reference>
<evidence type="ECO:0000313" key="2">
    <source>
        <dbReference type="EMBL" id="GMS85644.1"/>
    </source>
</evidence>
<dbReference type="InterPro" id="IPR017441">
    <property type="entry name" value="Protein_kinase_ATP_BS"/>
</dbReference>
<comment type="caution">
    <text evidence="2">The sequence shown here is derived from an EMBL/GenBank/DDBJ whole genome shotgun (WGS) entry which is preliminary data.</text>
</comment>
<feature type="binding site" evidence="1">
    <location>
        <position position="74"/>
    </location>
    <ligand>
        <name>ATP</name>
        <dbReference type="ChEBI" id="CHEBI:30616"/>
    </ligand>
</feature>
<dbReference type="InterPro" id="IPR011009">
    <property type="entry name" value="Kinase-like_dom_sf"/>
</dbReference>
<organism evidence="2 3">
    <name type="scientific">Pristionchus entomophagus</name>
    <dbReference type="NCBI Taxonomy" id="358040"/>
    <lineage>
        <taxon>Eukaryota</taxon>
        <taxon>Metazoa</taxon>
        <taxon>Ecdysozoa</taxon>
        <taxon>Nematoda</taxon>
        <taxon>Chromadorea</taxon>
        <taxon>Rhabditida</taxon>
        <taxon>Rhabditina</taxon>
        <taxon>Diplogasteromorpha</taxon>
        <taxon>Diplogasteroidea</taxon>
        <taxon>Neodiplogasteridae</taxon>
        <taxon>Pristionchus</taxon>
    </lineage>
</organism>
<gene>
    <name evidence="2" type="ORF">PENTCL1PPCAC_7819</name>
</gene>
<sequence>KSTDSFDTLGSFVKYYAGRHNKSTLRLTFSVEKQKSVIPWEYEAEEIEQLQLLGRGYFGEVFLGTHFSKKVALKTPDPMRMDPED</sequence>
<evidence type="ECO:0000313" key="3">
    <source>
        <dbReference type="Proteomes" id="UP001432027"/>
    </source>
</evidence>